<accession>A0A7W7ZMC3</accession>
<dbReference type="Gene3D" id="3.30.1330.10">
    <property type="entry name" value="PurM-like, N-terminal domain"/>
    <property type="match status" value="1"/>
</dbReference>
<dbReference type="GO" id="GO:0051604">
    <property type="term" value="P:protein maturation"/>
    <property type="evidence" value="ECO:0007669"/>
    <property type="project" value="TreeGrafter"/>
</dbReference>
<dbReference type="Gene3D" id="3.90.650.10">
    <property type="entry name" value="PurM-like C-terminal domain"/>
    <property type="match status" value="1"/>
</dbReference>
<feature type="domain" description="PurM-like N-terminal" evidence="2">
    <location>
        <begin position="67"/>
        <end position="179"/>
    </location>
</feature>
<organism evidence="4 5">
    <name type="scientific">Granulicella mallensis</name>
    <dbReference type="NCBI Taxonomy" id="940614"/>
    <lineage>
        <taxon>Bacteria</taxon>
        <taxon>Pseudomonadati</taxon>
        <taxon>Acidobacteriota</taxon>
        <taxon>Terriglobia</taxon>
        <taxon>Terriglobales</taxon>
        <taxon>Acidobacteriaceae</taxon>
        <taxon>Granulicella</taxon>
    </lineage>
</organism>
<dbReference type="Pfam" id="PF02769">
    <property type="entry name" value="AIRS_C"/>
    <property type="match status" value="1"/>
</dbReference>
<dbReference type="PIRSF" id="PIRSF005644">
    <property type="entry name" value="Hdrgns_mtr_HypE"/>
    <property type="match status" value="1"/>
</dbReference>
<dbReference type="InterPro" id="IPR036921">
    <property type="entry name" value="PurM-like_N_sf"/>
</dbReference>
<dbReference type="PANTHER" id="PTHR30303">
    <property type="entry name" value="HYDROGENASE ISOENZYMES FORMATION PROTEIN HYPE"/>
    <property type="match status" value="1"/>
</dbReference>
<dbReference type="AlphaFoldDB" id="A0A7W7ZMC3"/>
<gene>
    <name evidence="4" type="ORF">HDF15_000916</name>
</gene>
<comment type="caution">
    <text evidence="4">The sequence shown here is derived from an EMBL/GenBank/DDBJ whole genome shotgun (WGS) entry which is preliminary data.</text>
</comment>
<evidence type="ECO:0000313" key="5">
    <source>
        <dbReference type="Proteomes" id="UP000584867"/>
    </source>
</evidence>
<sequence length="369" mass="39210">MPMAIAPETVKVKEEERVSPVFGSCPLPIFDHKQIVLGHGSGGKLTSELIERIFLPAFSNPILDKLDDQALLSIGGMRLAFTTDSFVVTPIFFPGGDIGRLAVHGTVNDLSMSGARPLYLSAAFILEEGLRVEDLCRVVESMRAAAADSGVHFVTGDTKVVNRGKGDQIFITTTGIGVVEASVNISASRAQPGDCILLSGTIGDHGMAIMSQREGLEFESEISSDCASLHDLVAQMLATPSETTDFLHCLRDPTRGGVATTLNEIAKASHSGMLLQEQAIPVRESVRGACEILGLDPLYVANEGKLLAVVVPEMGEAVLGRMRQHPLGRDAAIIGEVVATHPGMVLMKTGIGGTRVLDVMFGEQLPRIC</sequence>
<evidence type="ECO:0000259" key="2">
    <source>
        <dbReference type="Pfam" id="PF00586"/>
    </source>
</evidence>
<dbReference type="InterPro" id="IPR011854">
    <property type="entry name" value="HypE"/>
</dbReference>
<dbReference type="SUPFAM" id="SSF55326">
    <property type="entry name" value="PurM N-terminal domain-like"/>
    <property type="match status" value="1"/>
</dbReference>
<feature type="domain" description="PurM-like C-terminal" evidence="3">
    <location>
        <begin position="191"/>
        <end position="341"/>
    </location>
</feature>
<proteinExistence type="inferred from homology"/>
<evidence type="ECO:0000259" key="3">
    <source>
        <dbReference type="Pfam" id="PF02769"/>
    </source>
</evidence>
<dbReference type="EMBL" id="JACHIO010000003">
    <property type="protein sequence ID" value="MBB5062586.1"/>
    <property type="molecule type" value="Genomic_DNA"/>
</dbReference>
<dbReference type="CDD" id="cd02197">
    <property type="entry name" value="HypE"/>
    <property type="match status" value="1"/>
</dbReference>
<protein>
    <submittedName>
        <fullName evidence="4">Hydrogenase expression/formation protein HypE</fullName>
    </submittedName>
</protein>
<dbReference type="InterPro" id="IPR036676">
    <property type="entry name" value="PurM-like_C_sf"/>
</dbReference>
<dbReference type="Pfam" id="PF00586">
    <property type="entry name" value="AIRS"/>
    <property type="match status" value="1"/>
</dbReference>
<comment type="similarity">
    <text evidence="1">Belongs to the HypE family.</text>
</comment>
<dbReference type="NCBIfam" id="TIGR02124">
    <property type="entry name" value="hypE"/>
    <property type="match status" value="1"/>
</dbReference>
<reference evidence="4 5" key="1">
    <citation type="submission" date="2020-08" db="EMBL/GenBank/DDBJ databases">
        <title>Genomic Encyclopedia of Type Strains, Phase IV (KMG-V): Genome sequencing to study the core and pangenomes of soil and plant-associated prokaryotes.</title>
        <authorList>
            <person name="Whitman W."/>
        </authorList>
    </citation>
    <scope>NUCLEOTIDE SEQUENCE [LARGE SCALE GENOMIC DNA]</scope>
    <source>
        <strain evidence="4 5">X5P3</strain>
    </source>
</reference>
<dbReference type="InterPro" id="IPR010918">
    <property type="entry name" value="PurM-like_C_dom"/>
</dbReference>
<dbReference type="SUPFAM" id="SSF56042">
    <property type="entry name" value="PurM C-terminal domain-like"/>
    <property type="match status" value="1"/>
</dbReference>
<evidence type="ECO:0000313" key="4">
    <source>
        <dbReference type="EMBL" id="MBB5062586.1"/>
    </source>
</evidence>
<name>A0A7W7ZMC3_9BACT</name>
<dbReference type="Proteomes" id="UP000584867">
    <property type="component" value="Unassembled WGS sequence"/>
</dbReference>
<dbReference type="InterPro" id="IPR016188">
    <property type="entry name" value="PurM-like_N"/>
</dbReference>
<dbReference type="PANTHER" id="PTHR30303:SF0">
    <property type="entry name" value="CARBAMOYL DEHYDRATASE HYPE"/>
    <property type="match status" value="1"/>
</dbReference>
<evidence type="ECO:0000256" key="1">
    <source>
        <dbReference type="ARBA" id="ARBA00006243"/>
    </source>
</evidence>